<reference evidence="5" key="1">
    <citation type="journal article" date="2020" name="Stud. Mycol.">
        <title>101 Dothideomycetes genomes: a test case for predicting lifestyles and emergence of pathogens.</title>
        <authorList>
            <person name="Haridas S."/>
            <person name="Albert R."/>
            <person name="Binder M."/>
            <person name="Bloem J."/>
            <person name="Labutti K."/>
            <person name="Salamov A."/>
            <person name="Andreopoulos B."/>
            <person name="Baker S."/>
            <person name="Barry K."/>
            <person name="Bills G."/>
            <person name="Bluhm B."/>
            <person name="Cannon C."/>
            <person name="Castanera R."/>
            <person name="Culley D."/>
            <person name="Daum C."/>
            <person name="Ezra D."/>
            <person name="Gonzalez J."/>
            <person name="Henrissat B."/>
            <person name="Kuo A."/>
            <person name="Liang C."/>
            <person name="Lipzen A."/>
            <person name="Lutzoni F."/>
            <person name="Magnuson J."/>
            <person name="Mondo S."/>
            <person name="Nolan M."/>
            <person name="Ohm R."/>
            <person name="Pangilinan J."/>
            <person name="Park H.-J."/>
            <person name="Ramirez L."/>
            <person name="Alfaro M."/>
            <person name="Sun H."/>
            <person name="Tritt A."/>
            <person name="Yoshinaga Y."/>
            <person name="Zwiers L.-H."/>
            <person name="Turgeon B."/>
            <person name="Goodwin S."/>
            <person name="Spatafora J."/>
            <person name="Crous P."/>
            <person name="Grigoriev I."/>
        </authorList>
    </citation>
    <scope>NUCLEOTIDE SEQUENCE</scope>
    <source>
        <strain evidence="5">CBS 107.79</strain>
    </source>
</reference>
<dbReference type="Pfam" id="PF01488">
    <property type="entry name" value="Shikimate_DH"/>
    <property type="match status" value="1"/>
</dbReference>
<feature type="compositionally biased region" description="Basic and acidic residues" evidence="1">
    <location>
        <begin position="795"/>
        <end position="812"/>
    </location>
</feature>
<evidence type="ECO:0008006" key="7">
    <source>
        <dbReference type="Google" id="ProtNLM"/>
    </source>
</evidence>
<dbReference type="Gene3D" id="3.40.50.720">
    <property type="entry name" value="NAD(P)-binding Rossmann-like Domain"/>
    <property type="match status" value="1"/>
</dbReference>
<feature type="compositionally biased region" description="Basic and acidic residues" evidence="1">
    <location>
        <begin position="1224"/>
        <end position="1256"/>
    </location>
</feature>
<proteinExistence type="predicted"/>
<dbReference type="InterPro" id="IPR036291">
    <property type="entry name" value="NAD(P)-bd_dom_sf"/>
</dbReference>
<dbReference type="Pfam" id="PF08501">
    <property type="entry name" value="Shikimate_dh_N"/>
    <property type="match status" value="1"/>
</dbReference>
<feature type="region of interest" description="Disordered" evidence="1">
    <location>
        <begin position="862"/>
        <end position="921"/>
    </location>
</feature>
<dbReference type="GO" id="GO:0003866">
    <property type="term" value="F:3-phosphoshikimate 1-carboxyvinyltransferase activity"/>
    <property type="evidence" value="ECO:0007669"/>
    <property type="project" value="TreeGrafter"/>
</dbReference>
<dbReference type="Pfam" id="PF18317">
    <property type="entry name" value="SDH_C"/>
    <property type="match status" value="1"/>
</dbReference>
<organism evidence="5 6">
    <name type="scientific">Bimuria novae-zelandiae CBS 107.79</name>
    <dbReference type="NCBI Taxonomy" id="1447943"/>
    <lineage>
        <taxon>Eukaryota</taxon>
        <taxon>Fungi</taxon>
        <taxon>Dikarya</taxon>
        <taxon>Ascomycota</taxon>
        <taxon>Pezizomycotina</taxon>
        <taxon>Dothideomycetes</taxon>
        <taxon>Pleosporomycetidae</taxon>
        <taxon>Pleosporales</taxon>
        <taxon>Massarineae</taxon>
        <taxon>Didymosphaeriaceae</taxon>
        <taxon>Bimuria</taxon>
    </lineage>
</organism>
<feature type="domain" description="SDH C-terminal" evidence="4">
    <location>
        <begin position="632"/>
        <end position="662"/>
    </location>
</feature>
<sequence length="1436" mass="157123">MASSCSTFSLAPSLPMKIVPYVPLARKHKPKSKANAKATTRTAGYNLSKADSFKDRGEWFDIDDFPMPDSNASRSFDPGVPAPFRDGDSSDVVGNLDVAPFPEKLEHCQLSRDSLDEGGTDHATSIAKTNLAMNGLVGGSSPEFPLLLEGDAAEEHHSTTHVEPSNGASDYRGNGFYAAASNERYRTGQHGDLDAAGMCALSVEDMEGIRHGGSPVADGPRFGDVSVTSKPSLTRKRTDPSSADTIISSAEVPDVMSEPEPEDTRSAKRRRPAKQRAESLILDPVSTPKSTPLRTPSGPVSRSRASNEPSPSPLGSDSKGDGAGTGQFPNDLLEESGDDSAYIQGTVEELLHSLMCSMHNAAYKVCGMPHRFERLQTSSLNTLQELVQDPNFGGTAISQPFKLEVISLVHSMSRHARAIGAVNTLVPVRHLNEDGSIPGDLELFMERNQSGPIKALYGDNTDWIGIRSCIRRGLSPANAVRPTTSGLVIGAGGMARAAVYAMLQLGVKNIVVHNRTQENSEKLVAHVERLVSSASSTGLLPSVAHGAHPMFRILPSLDDVWPTDLRPPTIILSCIPTHPIGDAPAPSFTLPKQWMHSPSGGVVIELAYRTLNTPLMKQIREETSGAWVCLDGLDLLPEQGFAQFELYTGKRAPRRVMREEVLRAWTDEQGQSDPVMNDADDFDRRMIQTARDERLLNDARTGKVQAFRKARTHPRVGVTLENLERHNAKNNVALGPNAQRKFGSPPSSSGSTRSDPALNVPSGWGRKGRVRRGWMRTITAEEPAAQEDTVGSIARDPEETPGRDFGADEPRQSIEASPLSHKSSVHGTPASTPSLIASTPYLPRNTVLDDIRQREIESLKEQGVATNRLDKMRESSPEELRRPRSTSAKSATDREESGGKEQANTVGVHLPESRIQKRTNSWQTVGKAPVVTGESIENSPIIVYKKSSETVGMVDSRLLANAQANPRRPYYRREDSHDLLRRLARASSTPSPGRVETSRPQPDSSSRNGTTRTSPLASSEKPASDAPTAHNDRSSKTYTHQKPSDERPVEDFDATPAPEDQTILDPKTPVVTGAWVNTMIDTPAPETNQKPTESSQPSSTSPQRHSPKKKSTQDPQPASSTEGEQRPVVPPQVVKPNLPGSVLEAIVEEAKTEAKASGFRRSTDYGDLTINSLEELIAPVADASDSGEPDEDTLGLEVPTDKPRTETERRRREELLYIQKMDQKLRSTRTSPRDTNRGMRRVEEQMERNEEQHSERNIGSAVPGPGGKVVYREVCPCVASGGHQFSLWKAFKLCFYDESLKPKRRGWGLTLFSIALISFLAWFVAENIACEIWGHYTHATSYKGYGVVWGAPEFPYVLPTMTYRAFIKPWWRPLWTFLLGMWRAMGGSGAEHAHASMARPTATRIAERIMVRDQARMAFEEEAATILGMAGDEVVR</sequence>
<feature type="region of interest" description="Disordered" evidence="1">
    <location>
        <begin position="1224"/>
        <end position="1262"/>
    </location>
</feature>
<evidence type="ECO:0000256" key="1">
    <source>
        <dbReference type="SAM" id="MobiDB-lite"/>
    </source>
</evidence>
<feature type="compositionally biased region" description="Polar residues" evidence="1">
    <location>
        <begin position="820"/>
        <end position="837"/>
    </location>
</feature>
<feature type="region of interest" description="Disordered" evidence="1">
    <location>
        <begin position="729"/>
        <end position="766"/>
    </location>
</feature>
<dbReference type="InterPro" id="IPR013708">
    <property type="entry name" value="Shikimate_DH-bd_N"/>
</dbReference>
<dbReference type="Proteomes" id="UP000800036">
    <property type="component" value="Unassembled WGS sequence"/>
</dbReference>
<dbReference type="OrthoDB" id="3439035at2759"/>
<feature type="region of interest" description="Disordered" evidence="1">
    <location>
        <begin position="1183"/>
        <end position="1209"/>
    </location>
</feature>
<feature type="compositionally biased region" description="Polar residues" evidence="1">
    <location>
        <begin position="998"/>
        <end position="1017"/>
    </location>
</feature>
<feature type="region of interest" description="Disordered" evidence="1">
    <location>
        <begin position="210"/>
        <end position="336"/>
    </location>
</feature>
<feature type="compositionally biased region" description="Polar residues" evidence="1">
    <location>
        <begin position="1113"/>
        <end position="1122"/>
    </location>
</feature>
<dbReference type="Gene3D" id="3.40.50.10860">
    <property type="entry name" value="Leucine Dehydrogenase, chain A, domain 1"/>
    <property type="match status" value="1"/>
</dbReference>
<feature type="compositionally biased region" description="Acidic residues" evidence="1">
    <location>
        <begin position="1185"/>
        <end position="1194"/>
    </location>
</feature>
<dbReference type="PANTHER" id="PTHR21090">
    <property type="entry name" value="AROM/DEHYDROQUINATE SYNTHASE"/>
    <property type="match status" value="1"/>
</dbReference>
<dbReference type="InterPro" id="IPR006151">
    <property type="entry name" value="Shikm_DH/Glu-tRNA_Rdtase"/>
</dbReference>
<evidence type="ECO:0000259" key="3">
    <source>
        <dbReference type="Pfam" id="PF08501"/>
    </source>
</evidence>
<feature type="domain" description="Quinate/shikimate 5-dehydrogenase/glutamyl-tRNA reductase" evidence="2">
    <location>
        <begin position="487"/>
        <end position="528"/>
    </location>
</feature>
<dbReference type="SUPFAM" id="SSF53223">
    <property type="entry name" value="Aminoacid dehydrogenase-like, N-terminal domain"/>
    <property type="match status" value="1"/>
</dbReference>
<dbReference type="EMBL" id="ML976658">
    <property type="protein sequence ID" value="KAF1979381.1"/>
    <property type="molecule type" value="Genomic_DNA"/>
</dbReference>
<gene>
    <name evidence="5" type="ORF">BU23DRAFT_595264</name>
</gene>
<feature type="compositionally biased region" description="Basic and acidic residues" evidence="1">
    <location>
        <begin position="1199"/>
        <end position="1209"/>
    </location>
</feature>
<feature type="compositionally biased region" description="Polar residues" evidence="1">
    <location>
        <begin position="287"/>
        <end position="315"/>
    </location>
</feature>
<accession>A0A6A5VQ61</accession>
<dbReference type="CDD" id="cd01065">
    <property type="entry name" value="NAD_bind_Shikimate_DH"/>
    <property type="match status" value="1"/>
</dbReference>
<keyword evidence="6" id="KW-1185">Reference proteome</keyword>
<name>A0A6A5VQ61_9PLEO</name>
<feature type="compositionally biased region" description="Basic and acidic residues" evidence="1">
    <location>
        <begin position="868"/>
        <end position="882"/>
    </location>
</feature>
<dbReference type="InterPro" id="IPR041121">
    <property type="entry name" value="SDH_C"/>
</dbReference>
<feature type="region of interest" description="Disordered" evidence="1">
    <location>
        <begin position="778"/>
        <end position="838"/>
    </location>
</feature>
<evidence type="ECO:0000313" key="5">
    <source>
        <dbReference type="EMBL" id="KAF1979381.1"/>
    </source>
</evidence>
<evidence type="ECO:0000259" key="2">
    <source>
        <dbReference type="Pfam" id="PF01488"/>
    </source>
</evidence>
<dbReference type="GO" id="GO:0004764">
    <property type="term" value="F:shikimate 3-dehydrogenase (NADP+) activity"/>
    <property type="evidence" value="ECO:0007669"/>
    <property type="project" value="InterPro"/>
</dbReference>
<evidence type="ECO:0000259" key="4">
    <source>
        <dbReference type="Pfam" id="PF18317"/>
    </source>
</evidence>
<dbReference type="InterPro" id="IPR046346">
    <property type="entry name" value="Aminoacid_DH-like_N_sf"/>
</dbReference>
<dbReference type="GO" id="GO:0009423">
    <property type="term" value="P:chorismate biosynthetic process"/>
    <property type="evidence" value="ECO:0007669"/>
    <property type="project" value="TreeGrafter"/>
</dbReference>
<feature type="compositionally biased region" description="Low complexity" evidence="1">
    <location>
        <begin position="1091"/>
        <end position="1104"/>
    </location>
</feature>
<protein>
    <recommendedName>
        <fullName evidence="7">Quinate repressor protein</fullName>
    </recommendedName>
</protein>
<dbReference type="PANTHER" id="PTHR21090:SF27">
    <property type="entry name" value="QUINATE REPRESSOR PROTEIN"/>
    <property type="match status" value="1"/>
</dbReference>
<dbReference type="SUPFAM" id="SSF51735">
    <property type="entry name" value="NAD(P)-binding Rossmann-fold domains"/>
    <property type="match status" value="1"/>
</dbReference>
<dbReference type="FunFam" id="3.40.50.720:FF:000386">
    <property type="entry name" value="Quinate repressor protein"/>
    <property type="match status" value="1"/>
</dbReference>
<evidence type="ECO:0000313" key="6">
    <source>
        <dbReference type="Proteomes" id="UP000800036"/>
    </source>
</evidence>
<feature type="domain" description="Shikimate dehydrogenase substrate binding N-terminal" evidence="3">
    <location>
        <begin position="350"/>
        <end position="425"/>
    </location>
</feature>
<feature type="region of interest" description="Disordered" evidence="1">
    <location>
        <begin position="985"/>
        <end position="1138"/>
    </location>
</feature>